<evidence type="ECO:0000313" key="11">
    <source>
        <dbReference type="EMBL" id="PQM51544.1"/>
    </source>
</evidence>
<evidence type="ECO:0000256" key="2">
    <source>
        <dbReference type="ARBA" id="ARBA00007822"/>
    </source>
</evidence>
<evidence type="ECO:0000256" key="5">
    <source>
        <dbReference type="ARBA" id="ARBA00022692"/>
    </source>
</evidence>
<dbReference type="PANTHER" id="PTHR30561:SF1">
    <property type="entry name" value="MULTIDRUG TRANSPORTER EMRE"/>
    <property type="match status" value="1"/>
</dbReference>
<keyword evidence="3" id="KW-0813">Transport</keyword>
<dbReference type="PANTHER" id="PTHR30561">
    <property type="entry name" value="SMR FAMILY PROTON-DEPENDENT DRUG EFFLUX TRANSPORTER SUGE"/>
    <property type="match status" value="1"/>
</dbReference>
<evidence type="ECO:0000313" key="12">
    <source>
        <dbReference type="Proteomes" id="UP000237911"/>
    </source>
</evidence>
<evidence type="ECO:0000256" key="8">
    <source>
        <dbReference type="ARBA" id="ARBA00023251"/>
    </source>
</evidence>
<dbReference type="InterPro" id="IPR045324">
    <property type="entry name" value="Small_multidrug_res"/>
</dbReference>
<protein>
    <submittedName>
        <fullName evidence="11">QacE family quaternary ammonium compound efflux SMR transporter</fullName>
    </submittedName>
</protein>
<comment type="caution">
    <text evidence="11">The sequence shown here is derived from an EMBL/GenBank/DDBJ whole genome shotgun (WGS) entry which is preliminary data.</text>
</comment>
<dbReference type="EMBL" id="PUEV01000065">
    <property type="protein sequence ID" value="PQM51544.1"/>
    <property type="molecule type" value="Genomic_DNA"/>
</dbReference>
<feature type="transmembrane region" description="Helical" evidence="10">
    <location>
        <begin position="87"/>
        <end position="107"/>
    </location>
</feature>
<dbReference type="Pfam" id="PF00893">
    <property type="entry name" value="Multi_Drug_Res"/>
    <property type="match status" value="1"/>
</dbReference>
<feature type="transmembrane region" description="Helical" evidence="10">
    <location>
        <begin position="61"/>
        <end position="80"/>
    </location>
</feature>
<comment type="similarity">
    <text evidence="2">Belongs to the drug/metabolite transporter (DMT) superfamily. Small multidrug resistance (SMR) (TC 2.A.7.1) family. Mmr subfamily.</text>
</comment>
<keyword evidence="7 10" id="KW-0472">Membrane</keyword>
<sequence>MELGLLGVQGPDGRHRRDHGQTQAGVHRRVTAWLFLFGAISFEVAGTLSMRASDGFARWQWVIPVAVGYVVSFVLLAMVLKRGIPVGVAYGVWSGVGVALTAVLARFLFDDPFTPVMAGGVVLIGAGVYLMEMGAHG</sequence>
<dbReference type="InterPro" id="IPR000390">
    <property type="entry name" value="Small_drug/metabolite_transptr"/>
</dbReference>
<organism evidence="11 12">
    <name type="scientific">Mycolicibacter virginiensis</name>
    <dbReference type="NCBI Taxonomy" id="1795032"/>
    <lineage>
        <taxon>Bacteria</taxon>
        <taxon>Bacillati</taxon>
        <taxon>Actinomycetota</taxon>
        <taxon>Actinomycetes</taxon>
        <taxon>Mycobacteriales</taxon>
        <taxon>Mycobacteriaceae</taxon>
        <taxon>Mycolicibacter</taxon>
    </lineage>
</organism>
<dbReference type="GO" id="GO:0022857">
    <property type="term" value="F:transmembrane transporter activity"/>
    <property type="evidence" value="ECO:0007669"/>
    <property type="project" value="InterPro"/>
</dbReference>
<evidence type="ECO:0000256" key="6">
    <source>
        <dbReference type="ARBA" id="ARBA00022989"/>
    </source>
</evidence>
<keyword evidence="12" id="KW-1185">Reference proteome</keyword>
<dbReference type="AlphaFoldDB" id="A0A9X7ILU2"/>
<dbReference type="Gene3D" id="1.10.3730.20">
    <property type="match status" value="1"/>
</dbReference>
<name>A0A9X7ILU2_9MYCO</name>
<dbReference type="InterPro" id="IPR037185">
    <property type="entry name" value="EmrE-like"/>
</dbReference>
<keyword evidence="6 10" id="KW-1133">Transmembrane helix</keyword>
<accession>A0A9X7ILU2</accession>
<dbReference type="GO" id="GO:0005886">
    <property type="term" value="C:plasma membrane"/>
    <property type="evidence" value="ECO:0007669"/>
    <property type="project" value="UniProtKB-SubCell"/>
</dbReference>
<keyword evidence="4" id="KW-1003">Cell membrane</keyword>
<feature type="transmembrane region" description="Helical" evidence="10">
    <location>
        <begin position="30"/>
        <end position="49"/>
    </location>
</feature>
<comment type="subcellular location">
    <subcellularLocation>
        <location evidence="1 9">Cell membrane</location>
        <topology evidence="1 9">Multi-pass membrane protein</topology>
    </subcellularLocation>
</comment>
<evidence type="ECO:0000256" key="9">
    <source>
        <dbReference type="RuleBase" id="RU003942"/>
    </source>
</evidence>
<evidence type="ECO:0000256" key="1">
    <source>
        <dbReference type="ARBA" id="ARBA00004651"/>
    </source>
</evidence>
<gene>
    <name evidence="11" type="ORF">C5U48_14375</name>
</gene>
<evidence type="ECO:0000256" key="4">
    <source>
        <dbReference type="ARBA" id="ARBA00022475"/>
    </source>
</evidence>
<dbReference type="GO" id="GO:0046677">
    <property type="term" value="P:response to antibiotic"/>
    <property type="evidence" value="ECO:0007669"/>
    <property type="project" value="UniProtKB-KW"/>
</dbReference>
<reference evidence="11 12" key="1">
    <citation type="submission" date="2018-02" db="EMBL/GenBank/DDBJ databases">
        <title>Draft genome sequence of Mycobacterium virginiense isolated from mud of a swine farm in Japan.</title>
        <authorList>
            <person name="Ohya K."/>
        </authorList>
    </citation>
    <scope>NUCLEOTIDE SEQUENCE [LARGE SCALE GENOMIC DNA]</scope>
    <source>
        <strain evidence="11 12">GF75</strain>
    </source>
</reference>
<keyword evidence="5 9" id="KW-0812">Transmembrane</keyword>
<evidence type="ECO:0000256" key="3">
    <source>
        <dbReference type="ARBA" id="ARBA00022448"/>
    </source>
</evidence>
<dbReference type="Proteomes" id="UP000237911">
    <property type="component" value="Unassembled WGS sequence"/>
</dbReference>
<evidence type="ECO:0000256" key="7">
    <source>
        <dbReference type="ARBA" id="ARBA00023136"/>
    </source>
</evidence>
<dbReference type="SUPFAM" id="SSF103481">
    <property type="entry name" value="Multidrug resistance efflux transporter EmrE"/>
    <property type="match status" value="1"/>
</dbReference>
<keyword evidence="8" id="KW-0046">Antibiotic resistance</keyword>
<feature type="transmembrane region" description="Helical" evidence="10">
    <location>
        <begin position="113"/>
        <end position="131"/>
    </location>
</feature>
<proteinExistence type="inferred from homology"/>
<evidence type="ECO:0000256" key="10">
    <source>
        <dbReference type="SAM" id="Phobius"/>
    </source>
</evidence>